<proteinExistence type="inferred from homology"/>
<feature type="region of interest" description="Disordered" evidence="5">
    <location>
        <begin position="181"/>
        <end position="386"/>
    </location>
</feature>
<keyword evidence="3" id="KW-0866">Nonsense-mediated mRNA decay</keyword>
<accession>A0A0G4GM24</accession>
<dbReference type="InterPro" id="IPR005120">
    <property type="entry name" value="UPF3_dom"/>
</dbReference>
<feature type="region of interest" description="Disordered" evidence="5">
    <location>
        <begin position="99"/>
        <end position="121"/>
    </location>
</feature>
<dbReference type="AlphaFoldDB" id="A0A0G4GM24"/>
<feature type="domain" description="UPF3" evidence="6">
    <location>
        <begin position="10"/>
        <end position="171"/>
    </location>
</feature>
<dbReference type="EMBL" id="CDMY01000718">
    <property type="protein sequence ID" value="CEM31193.1"/>
    <property type="molecule type" value="Genomic_DNA"/>
</dbReference>
<dbReference type="VEuPathDB" id="CryptoDB:Vbra_10065"/>
<dbReference type="Pfam" id="PF03467">
    <property type="entry name" value="Smg4_UPF3"/>
    <property type="match status" value="1"/>
</dbReference>
<dbReference type="GO" id="GO:0005730">
    <property type="term" value="C:nucleolus"/>
    <property type="evidence" value="ECO:0007669"/>
    <property type="project" value="TreeGrafter"/>
</dbReference>
<evidence type="ECO:0000313" key="7">
    <source>
        <dbReference type="EMBL" id="CEM31193.1"/>
    </source>
</evidence>
<evidence type="ECO:0000313" key="8">
    <source>
        <dbReference type="Proteomes" id="UP000041254"/>
    </source>
</evidence>
<feature type="compositionally biased region" description="Basic and acidic residues" evidence="5">
    <location>
        <begin position="261"/>
        <end position="281"/>
    </location>
</feature>
<feature type="compositionally biased region" description="Gly residues" evidence="5">
    <location>
        <begin position="283"/>
        <end position="296"/>
    </location>
</feature>
<dbReference type="InterPro" id="IPR012677">
    <property type="entry name" value="Nucleotide-bd_a/b_plait_sf"/>
</dbReference>
<evidence type="ECO:0000256" key="4">
    <source>
        <dbReference type="ARBA" id="ARBA00023242"/>
    </source>
</evidence>
<reference evidence="7 8" key="1">
    <citation type="submission" date="2014-11" db="EMBL/GenBank/DDBJ databases">
        <authorList>
            <person name="Zhu J."/>
            <person name="Qi W."/>
            <person name="Song R."/>
        </authorList>
    </citation>
    <scope>NUCLEOTIDE SEQUENCE [LARGE SCALE GENOMIC DNA]</scope>
</reference>
<protein>
    <recommendedName>
        <fullName evidence="6">UPF3 domain-containing protein</fullName>
    </recommendedName>
</protein>
<dbReference type="GO" id="GO:0045727">
    <property type="term" value="P:positive regulation of translation"/>
    <property type="evidence" value="ECO:0007669"/>
    <property type="project" value="TreeGrafter"/>
</dbReference>
<feature type="compositionally biased region" description="Low complexity" evidence="5">
    <location>
        <begin position="377"/>
        <end position="386"/>
    </location>
</feature>
<evidence type="ECO:0000256" key="5">
    <source>
        <dbReference type="SAM" id="MobiDB-lite"/>
    </source>
</evidence>
<organism evidence="7 8">
    <name type="scientific">Vitrella brassicaformis (strain CCMP3155)</name>
    <dbReference type="NCBI Taxonomy" id="1169540"/>
    <lineage>
        <taxon>Eukaryota</taxon>
        <taxon>Sar</taxon>
        <taxon>Alveolata</taxon>
        <taxon>Colpodellida</taxon>
        <taxon>Vitrellaceae</taxon>
        <taxon>Vitrella</taxon>
    </lineage>
</organism>
<comment type="similarity">
    <text evidence="2">Belongs to the RENT3 family.</text>
</comment>
<evidence type="ECO:0000256" key="1">
    <source>
        <dbReference type="ARBA" id="ARBA00004123"/>
    </source>
</evidence>
<dbReference type="OrthoDB" id="371807at2759"/>
<sequence>MAEKRPSRANLKLVVRLLPPTLDESQFVETIASYDGKYEWLHFVPGKRRGAGDGHRQASSNGRCYLQFREPSDAEDFAKNYHGHSFVDDRGESFRAVVSNAPYQKAPKKRATTDQREDTIESDPSYQAFLESLASPKEAQKPVSAAELQAELERQKEAAKDEQLTPLVLEILARRDSKYRKLKEQKAKEFANIHGLSVARPPPPPAPKPKKGKADARNGTKAAPAPAPAARHPPHAKVSVTEGKAAATLLSRTLGVKPHHAVGEADGAPKEKGKDKDRARDSGGSGGGVGGAGGEGPPAKAEPAKRAPAKVFMPPTAPKKEWMQVSAPREKAAPEAPPKAAAQPPVDTAQAGDEGASGRPPSRGRGGREKGQKGQRGKQQQWQKKG</sequence>
<dbReference type="GO" id="GO:0003729">
    <property type="term" value="F:mRNA binding"/>
    <property type="evidence" value="ECO:0007669"/>
    <property type="project" value="TreeGrafter"/>
</dbReference>
<evidence type="ECO:0000259" key="6">
    <source>
        <dbReference type="Pfam" id="PF03467"/>
    </source>
</evidence>
<dbReference type="PANTHER" id="PTHR13112:SF0">
    <property type="entry name" value="FI21285P1"/>
    <property type="match status" value="1"/>
</dbReference>
<dbReference type="PANTHER" id="PTHR13112">
    <property type="entry name" value="UPF3 REGULATOR OF NONSENSE TRANSCRIPTS-LIKE PROTEIN"/>
    <property type="match status" value="1"/>
</dbReference>
<comment type="subcellular location">
    <subcellularLocation>
        <location evidence="1">Nucleus</location>
    </subcellularLocation>
</comment>
<dbReference type="SUPFAM" id="SSF54928">
    <property type="entry name" value="RNA-binding domain, RBD"/>
    <property type="match status" value="1"/>
</dbReference>
<dbReference type="OMA" id="QYKPGKV"/>
<keyword evidence="8" id="KW-1185">Reference proteome</keyword>
<dbReference type="Gene3D" id="3.30.70.330">
    <property type="match status" value="1"/>
</dbReference>
<dbReference type="InParanoid" id="A0A0G4GM24"/>
<evidence type="ECO:0000256" key="2">
    <source>
        <dbReference type="ARBA" id="ARBA00005991"/>
    </source>
</evidence>
<dbReference type="CDD" id="cd12455">
    <property type="entry name" value="RRM_like_Smg4_UPF3"/>
    <property type="match status" value="1"/>
</dbReference>
<dbReference type="GO" id="GO:0000184">
    <property type="term" value="P:nuclear-transcribed mRNA catabolic process, nonsense-mediated decay"/>
    <property type="evidence" value="ECO:0007669"/>
    <property type="project" value="UniProtKB-KW"/>
</dbReference>
<evidence type="ECO:0000256" key="3">
    <source>
        <dbReference type="ARBA" id="ARBA00023161"/>
    </source>
</evidence>
<dbReference type="Proteomes" id="UP000041254">
    <property type="component" value="Unassembled WGS sequence"/>
</dbReference>
<dbReference type="GO" id="GO:0005737">
    <property type="term" value="C:cytoplasm"/>
    <property type="evidence" value="ECO:0007669"/>
    <property type="project" value="TreeGrafter"/>
</dbReference>
<feature type="compositionally biased region" description="Basic and acidic residues" evidence="5">
    <location>
        <begin position="182"/>
        <end position="191"/>
    </location>
</feature>
<dbReference type="InterPro" id="IPR035979">
    <property type="entry name" value="RBD_domain_sf"/>
</dbReference>
<feature type="compositionally biased region" description="Basic and acidic residues" evidence="5">
    <location>
        <begin position="318"/>
        <end position="333"/>
    </location>
</feature>
<dbReference type="InterPro" id="IPR039722">
    <property type="entry name" value="Upf3"/>
</dbReference>
<keyword evidence="4" id="KW-0539">Nucleus</keyword>
<dbReference type="STRING" id="1169540.A0A0G4GM24"/>
<gene>
    <name evidence="7" type="ORF">Vbra_10065</name>
</gene>
<name>A0A0G4GM24_VITBC</name>